<dbReference type="Pfam" id="PF01008">
    <property type="entry name" value="IF-2B"/>
    <property type="match status" value="1"/>
</dbReference>
<proteinExistence type="inferred from homology"/>
<comment type="caution">
    <text evidence="2">The sequence shown here is derived from an EMBL/GenBank/DDBJ whole genome shotgun (WGS) entry which is preliminary data.</text>
</comment>
<sequence>MRLEERLPSSLHHGCIAFIEGDHLMVGMRSLLPFERRFLPVSNAREAAEAIRDMVTQGGGQLEVALWAMVLEARLHGKDLEALAEAKEALVSARRTNGAVAKALGLMWDIIPDLPQSTFARGLEDWVRSHLEEMDRTYLAMAEHGSRLVEDGKGVLTTCFPEHSFFLCLSLAREEGKRFTVYVPETRPYLQGAHLTAPGLCELGYDHSLVCDNMVASIVSSGRVGVYLTASDRATSSRWVVNKTGSLQNAIVCKAYGVPYYAFSIGVDEDRESLEDYPVEWRDASEVRKCQGVGTTLDEVEALYPAFDIVPPDYVAGIITKGGIIR</sequence>
<dbReference type="Proteomes" id="UP000823633">
    <property type="component" value="Unassembled WGS sequence"/>
</dbReference>
<dbReference type="PANTHER" id="PTHR43475:SF1">
    <property type="entry name" value="METHYLTHIORIBOSE-1-PHOSPHATE ISOMERASE"/>
    <property type="match status" value="1"/>
</dbReference>
<dbReference type="GO" id="GO:0046523">
    <property type="term" value="F:S-methyl-5-thioribose-1-phosphate isomerase activity"/>
    <property type="evidence" value="ECO:0007669"/>
    <property type="project" value="TreeGrafter"/>
</dbReference>
<dbReference type="InterPro" id="IPR000649">
    <property type="entry name" value="IF-2B-related"/>
</dbReference>
<dbReference type="Gene3D" id="1.20.120.420">
    <property type="entry name" value="translation initiation factor eif-2b, domain 1"/>
    <property type="match status" value="1"/>
</dbReference>
<dbReference type="InterPro" id="IPR042529">
    <property type="entry name" value="IF_2B-like_C"/>
</dbReference>
<dbReference type="SUPFAM" id="SSF100950">
    <property type="entry name" value="NagB/RpiA/CoA transferase-like"/>
    <property type="match status" value="1"/>
</dbReference>
<dbReference type="EMBL" id="JADIMU010000022">
    <property type="protein sequence ID" value="MBO8442819.1"/>
    <property type="molecule type" value="Genomic_DNA"/>
</dbReference>
<evidence type="ECO:0000256" key="1">
    <source>
        <dbReference type="RuleBase" id="RU003814"/>
    </source>
</evidence>
<dbReference type="AlphaFoldDB" id="A0A9D9E7L6"/>
<evidence type="ECO:0000313" key="3">
    <source>
        <dbReference type="Proteomes" id="UP000823633"/>
    </source>
</evidence>
<dbReference type="InterPro" id="IPR027363">
    <property type="entry name" value="M1Pi_N"/>
</dbReference>
<reference evidence="2" key="1">
    <citation type="submission" date="2020-10" db="EMBL/GenBank/DDBJ databases">
        <authorList>
            <person name="Gilroy R."/>
        </authorList>
    </citation>
    <scope>NUCLEOTIDE SEQUENCE</scope>
    <source>
        <strain evidence="2">11167</strain>
    </source>
</reference>
<name>A0A9D9E7L6_9SPIR</name>
<organism evidence="2 3">
    <name type="scientific">Candidatus Aphodenecus pullistercoris</name>
    <dbReference type="NCBI Taxonomy" id="2840669"/>
    <lineage>
        <taxon>Bacteria</taxon>
        <taxon>Pseudomonadati</taxon>
        <taxon>Spirochaetota</taxon>
        <taxon>Spirochaetia</taxon>
        <taxon>Spirochaetales</taxon>
        <taxon>Candidatus Aphodenecus</taxon>
    </lineage>
</organism>
<dbReference type="GO" id="GO:0019509">
    <property type="term" value="P:L-methionine salvage from methylthioadenosine"/>
    <property type="evidence" value="ECO:0007669"/>
    <property type="project" value="TreeGrafter"/>
</dbReference>
<gene>
    <name evidence="2" type="ORF">IAC42_03575</name>
</gene>
<dbReference type="InterPro" id="IPR037171">
    <property type="entry name" value="NagB/RpiA_transferase-like"/>
</dbReference>
<accession>A0A9D9E7L6</accession>
<dbReference type="PANTHER" id="PTHR43475">
    <property type="entry name" value="METHYLTHIORIBOSE-1-PHOSPHATE ISOMERASE"/>
    <property type="match status" value="1"/>
</dbReference>
<protein>
    <submittedName>
        <fullName evidence="2">Uncharacterized protein</fullName>
    </submittedName>
</protein>
<dbReference type="Gene3D" id="3.40.50.10470">
    <property type="entry name" value="Translation initiation factor eif-2b, domain 2"/>
    <property type="match status" value="1"/>
</dbReference>
<evidence type="ECO:0000313" key="2">
    <source>
        <dbReference type="EMBL" id="MBO8442819.1"/>
    </source>
</evidence>
<comment type="similarity">
    <text evidence="1">Belongs to the eIF-2B alpha/beta/delta subunits family.</text>
</comment>
<reference evidence="2" key="2">
    <citation type="journal article" date="2021" name="PeerJ">
        <title>Extensive microbial diversity within the chicken gut microbiome revealed by metagenomics and culture.</title>
        <authorList>
            <person name="Gilroy R."/>
            <person name="Ravi A."/>
            <person name="Getino M."/>
            <person name="Pursley I."/>
            <person name="Horton D.L."/>
            <person name="Alikhan N.F."/>
            <person name="Baker D."/>
            <person name="Gharbi K."/>
            <person name="Hall N."/>
            <person name="Watson M."/>
            <person name="Adriaenssens E.M."/>
            <person name="Foster-Nyarko E."/>
            <person name="Jarju S."/>
            <person name="Secka A."/>
            <person name="Antonio M."/>
            <person name="Oren A."/>
            <person name="Chaudhuri R.R."/>
            <person name="La Ragione R."/>
            <person name="Hildebrand F."/>
            <person name="Pallen M.J."/>
        </authorList>
    </citation>
    <scope>NUCLEOTIDE SEQUENCE</scope>
    <source>
        <strain evidence="2">11167</strain>
    </source>
</reference>